<comment type="caution">
    <text evidence="1">The sequence shown here is derived from an EMBL/GenBank/DDBJ whole genome shotgun (WGS) entry which is preliminary data.</text>
</comment>
<evidence type="ECO:0000313" key="2">
    <source>
        <dbReference type="Proteomes" id="UP000651085"/>
    </source>
</evidence>
<name>A0A926IQN2_9BACT</name>
<protein>
    <submittedName>
        <fullName evidence="1">Uncharacterized protein</fullName>
    </submittedName>
</protein>
<dbReference type="EMBL" id="JACRTF010000001">
    <property type="protein sequence ID" value="MBC8593745.1"/>
    <property type="molecule type" value="Genomic_DNA"/>
</dbReference>
<organism evidence="1 2">
    <name type="scientific">Jilunia laotingensis</name>
    <dbReference type="NCBI Taxonomy" id="2763675"/>
    <lineage>
        <taxon>Bacteria</taxon>
        <taxon>Pseudomonadati</taxon>
        <taxon>Bacteroidota</taxon>
        <taxon>Bacteroidia</taxon>
        <taxon>Bacteroidales</taxon>
        <taxon>Bacteroidaceae</taxon>
        <taxon>Jilunia</taxon>
    </lineage>
</organism>
<keyword evidence="2" id="KW-1185">Reference proteome</keyword>
<dbReference type="AlphaFoldDB" id="A0A926IQN2"/>
<dbReference type="RefSeq" id="WP_262434851.1">
    <property type="nucleotide sequence ID" value="NZ_JACRTF010000001.1"/>
</dbReference>
<gene>
    <name evidence="1" type="ORF">H8744_10900</name>
</gene>
<dbReference type="Proteomes" id="UP000651085">
    <property type="component" value="Unassembled WGS sequence"/>
</dbReference>
<evidence type="ECO:0000313" key="1">
    <source>
        <dbReference type="EMBL" id="MBC8593745.1"/>
    </source>
</evidence>
<dbReference type="PROSITE" id="PS51257">
    <property type="entry name" value="PROKAR_LIPOPROTEIN"/>
    <property type="match status" value="1"/>
</dbReference>
<proteinExistence type="predicted"/>
<accession>A0A926IQN2</accession>
<reference evidence="1" key="1">
    <citation type="submission" date="2020-08" db="EMBL/GenBank/DDBJ databases">
        <title>Genome public.</title>
        <authorList>
            <person name="Liu C."/>
            <person name="Sun Q."/>
        </authorList>
    </citation>
    <scope>NUCLEOTIDE SEQUENCE</scope>
    <source>
        <strain evidence="1">N12</strain>
    </source>
</reference>
<sequence>MKNVLILALMFLLCGCHTDKDVTEVDSTVCDDRFDIQAVFLHYSDGTPVILTEYKIINTQTGENIELRKYTGIENGNYWITDDGFKDDFFEKEVELEFIGRIGNEIVVKERYLFSASECHVYLLKGNKEILINKD</sequence>